<feature type="compositionally biased region" description="Low complexity" evidence="1">
    <location>
        <begin position="651"/>
        <end position="665"/>
    </location>
</feature>
<feature type="compositionally biased region" description="Polar residues" evidence="1">
    <location>
        <begin position="64"/>
        <end position="86"/>
    </location>
</feature>
<feature type="compositionally biased region" description="Polar residues" evidence="1">
    <location>
        <begin position="529"/>
        <end position="550"/>
    </location>
</feature>
<feature type="compositionally biased region" description="Polar residues" evidence="1">
    <location>
        <begin position="495"/>
        <end position="518"/>
    </location>
</feature>
<feature type="compositionally biased region" description="Low complexity" evidence="1">
    <location>
        <begin position="595"/>
        <end position="630"/>
    </location>
</feature>
<feature type="compositionally biased region" description="Polar residues" evidence="1">
    <location>
        <begin position="686"/>
        <end position="716"/>
    </location>
</feature>
<feature type="compositionally biased region" description="Polar residues" evidence="1">
    <location>
        <begin position="161"/>
        <end position="180"/>
    </location>
</feature>
<feature type="compositionally biased region" description="Low complexity" evidence="1">
    <location>
        <begin position="386"/>
        <end position="413"/>
    </location>
</feature>
<protein>
    <submittedName>
        <fullName evidence="3">(salmon louse) hypothetical protein</fullName>
    </submittedName>
</protein>
<feature type="compositionally biased region" description="Low complexity" evidence="1">
    <location>
        <begin position="466"/>
        <end position="487"/>
    </location>
</feature>
<name>A0A7R8CFM7_LEPSM</name>
<sequence>MTIKLLLLFYILIQCVFTNGLDICAENIEKMCDELVNVCATAKDWEDEGLDFSTCLECPKKGENVTTKEGSQTTPTVSSSPLGKSTQKVTPLAKGTAIVPLIAVCQVFPQKKHLQQLEMRQRMVANKATKLQVKKNTSPSVVSTQSTQSENETITEESGADISSNETSTTPNRGTSESIGGSTGPEGSANVLPSELGSTSLGDSISIDNQTTDGGHASNETSKANKETSLSSNETFTTPMKGSSEPRGGSTGPEGSANVLPSEHTSTSVGGLISMGGNETTDSVYLLNQEKETSTEESGTAHTSNETSTTSSGGSSGSEGYGNSTIPIETTSTSVAENETMDVGPESNKTLHDEETTTPLGTSAKSGNETNTEGSKTTTSLNNMFTTSIGGSSESSIEGSNSSTPPSELTSTSVGGSTAENETTEGIPEKNKTSSEETTPLSGESTKSGNETYTEGSGTSLSSNETPTTPIRSTSGSSGSNTSPEGSANVIPSELKSTSVGDSISIAGNETTNGVQEKSANETKESGTGLPSNQTSTTPISGTFESTGASTGPEGSANVVPSEFTRTSIGGSFELGNETTNGGQESNQTSREDTTVSSSESGNETTESNKTSSEETFTPSNGSTESGNETNTEESRTTSSVNTISTTLIAGSSESNGSSTSPEGSANVFPSDLTSTSIRGSIELGNETTNGVPEINKTSDGETTIASSGFTQSIKEQSTDEVGIDSSLNETSTTQIRGSSESSIASTGLEESANNTLTSEMMDTSFGGSFELGENDTMDLGLETTLGIKRIHYSISDGQDIFNTTLSNIGRPEFMSTSFNHLNRSKKGVTTLSPGTAGLNESTTQIDGYQKFKIEKISKLSEEFNDQGEHIIQIKCIGQCGVQNLTEGRLLYGIPPSHFRRQYYAGFLF</sequence>
<feature type="compositionally biased region" description="Low complexity" evidence="1">
    <location>
        <begin position="303"/>
        <end position="313"/>
    </location>
</feature>
<feature type="compositionally biased region" description="Low complexity" evidence="1">
    <location>
        <begin position="137"/>
        <end position="149"/>
    </location>
</feature>
<feature type="region of interest" description="Disordered" evidence="1">
    <location>
        <begin position="129"/>
        <end position="756"/>
    </location>
</feature>
<organism evidence="3 4">
    <name type="scientific">Lepeophtheirus salmonis</name>
    <name type="common">Salmon louse</name>
    <name type="synonym">Caligus salmonis</name>
    <dbReference type="NCBI Taxonomy" id="72036"/>
    <lineage>
        <taxon>Eukaryota</taxon>
        <taxon>Metazoa</taxon>
        <taxon>Ecdysozoa</taxon>
        <taxon>Arthropoda</taxon>
        <taxon>Crustacea</taxon>
        <taxon>Multicrustacea</taxon>
        <taxon>Hexanauplia</taxon>
        <taxon>Copepoda</taxon>
        <taxon>Siphonostomatoida</taxon>
        <taxon>Caligidae</taxon>
        <taxon>Lepeophtheirus</taxon>
    </lineage>
</organism>
<evidence type="ECO:0000256" key="1">
    <source>
        <dbReference type="SAM" id="MobiDB-lite"/>
    </source>
</evidence>
<keyword evidence="2" id="KW-0732">Signal</keyword>
<reference evidence="3" key="1">
    <citation type="submission" date="2021-02" db="EMBL/GenBank/DDBJ databases">
        <authorList>
            <person name="Bekaert M."/>
        </authorList>
    </citation>
    <scope>NUCLEOTIDE SEQUENCE</scope>
    <source>
        <strain evidence="3">IoA-00</strain>
    </source>
</reference>
<feature type="compositionally biased region" description="Polar residues" evidence="1">
    <location>
        <begin position="357"/>
        <end position="385"/>
    </location>
</feature>
<dbReference type="AlphaFoldDB" id="A0A7R8CFM7"/>
<gene>
    <name evidence="3" type="ORF">LSAA_1488</name>
</gene>
<feature type="compositionally biased region" description="Polar residues" evidence="1">
    <location>
        <begin position="577"/>
        <end position="589"/>
    </location>
</feature>
<feature type="compositionally biased region" description="Polar residues" evidence="1">
    <location>
        <begin position="436"/>
        <end position="465"/>
    </location>
</feature>
<feature type="signal peptide" evidence="2">
    <location>
        <begin position="1"/>
        <end position="20"/>
    </location>
</feature>
<accession>A0A7R8CFM7</accession>
<evidence type="ECO:0000313" key="4">
    <source>
        <dbReference type="Proteomes" id="UP000675881"/>
    </source>
</evidence>
<feature type="compositionally biased region" description="Polar residues" evidence="1">
    <location>
        <begin position="196"/>
        <end position="241"/>
    </location>
</feature>
<keyword evidence="4" id="KW-1185">Reference proteome</keyword>
<feature type="chain" id="PRO_5043467485" evidence="2">
    <location>
        <begin position="21"/>
        <end position="909"/>
    </location>
</feature>
<feature type="compositionally biased region" description="Polar residues" evidence="1">
    <location>
        <begin position="326"/>
        <end position="337"/>
    </location>
</feature>
<dbReference type="Proteomes" id="UP000675881">
    <property type="component" value="Chromosome 1"/>
</dbReference>
<feature type="compositionally biased region" description="Polar residues" evidence="1">
    <location>
        <begin position="726"/>
        <end position="746"/>
    </location>
</feature>
<dbReference type="EMBL" id="HG994580">
    <property type="protein sequence ID" value="CAF2767440.1"/>
    <property type="molecule type" value="Genomic_DNA"/>
</dbReference>
<evidence type="ECO:0000256" key="2">
    <source>
        <dbReference type="SAM" id="SignalP"/>
    </source>
</evidence>
<feature type="region of interest" description="Disordered" evidence="1">
    <location>
        <begin position="63"/>
        <end position="86"/>
    </location>
</feature>
<evidence type="ECO:0000313" key="3">
    <source>
        <dbReference type="EMBL" id="CAF2767440.1"/>
    </source>
</evidence>
<proteinExistence type="predicted"/>